<keyword evidence="1" id="KW-0812">Transmembrane</keyword>
<dbReference type="EMBL" id="RCSS01000383">
    <property type="protein sequence ID" value="RVD91879.1"/>
    <property type="molecule type" value="Genomic_DNA"/>
</dbReference>
<keyword evidence="3" id="KW-1185">Reference proteome</keyword>
<dbReference type="VEuPathDB" id="MicrosporidiaDB:TUBRATIS_16490"/>
<comment type="caution">
    <text evidence="2">The sequence shown here is derived from an EMBL/GenBank/DDBJ whole genome shotgun (WGS) entry which is preliminary data.</text>
</comment>
<dbReference type="Proteomes" id="UP000282876">
    <property type="component" value="Unassembled WGS sequence"/>
</dbReference>
<accession>A0A437ALD6</accession>
<feature type="transmembrane region" description="Helical" evidence="1">
    <location>
        <begin position="7"/>
        <end position="27"/>
    </location>
</feature>
<evidence type="ECO:0000256" key="1">
    <source>
        <dbReference type="SAM" id="Phobius"/>
    </source>
</evidence>
<evidence type="ECO:0000313" key="2">
    <source>
        <dbReference type="EMBL" id="RVD91879.1"/>
    </source>
</evidence>
<keyword evidence="1" id="KW-1133">Transmembrane helix</keyword>
<gene>
    <name evidence="2" type="ORF">TUBRATIS_16490</name>
</gene>
<sequence>MNLTKYLITFLIFVSVTIFSTAGFFIGNKNSSTVPCNFDQSSNPIIIRNLILENDNSEIKKRSVVNENIQLNSTNNLSPMLNNIKYTEYKKSGLVSLYFNSDDVDLNSEKVNEFVDNFEKEIGELASITNQENIIVKRISVQILEKHFSLLQNVRNLQNELKNYEKFFEKFCSRRRKFNEKNLDKLFLFSPEYDVKYTNEYLNQLKDNVDKYKKLLNTSRETVSCFDKIYENINRMFEIFFYSYEFDTTKFNKEELRTLFNLLKVDEFEYGFEKISIDDLFVDLNKKIRFLGIFSFFHFISPDFYSKLKEYYESGFNVANDVVKEINQYTNKWSSTKKKIKRFVEKMDVALNEDE</sequence>
<keyword evidence="1" id="KW-0472">Membrane</keyword>
<reference evidence="2 3" key="1">
    <citation type="submission" date="2018-10" db="EMBL/GenBank/DDBJ databases">
        <title>Draft genome sequence of the microsporidian Tubulinosema ratisbonensis.</title>
        <authorList>
            <person name="Polonais V."/>
            <person name="Peyretaillade E."/>
            <person name="Niehus S."/>
            <person name="Wawrzyniak I."/>
            <person name="Franchet A."/>
            <person name="Gaspin C."/>
            <person name="Reichstadt M."/>
            <person name="Belser C."/>
            <person name="Labadie K."/>
            <person name="Delbac F."/>
            <person name="Ferrandon D."/>
        </authorList>
    </citation>
    <scope>NUCLEOTIDE SEQUENCE [LARGE SCALE GENOMIC DNA]</scope>
    <source>
        <strain evidence="2 3">Franzen</strain>
    </source>
</reference>
<dbReference type="AlphaFoldDB" id="A0A437ALD6"/>
<organism evidence="2 3">
    <name type="scientific">Tubulinosema ratisbonensis</name>
    <dbReference type="NCBI Taxonomy" id="291195"/>
    <lineage>
        <taxon>Eukaryota</taxon>
        <taxon>Fungi</taxon>
        <taxon>Fungi incertae sedis</taxon>
        <taxon>Microsporidia</taxon>
        <taxon>Tubulinosematoidea</taxon>
        <taxon>Tubulinosematidae</taxon>
        <taxon>Tubulinosema</taxon>
    </lineage>
</organism>
<protein>
    <submittedName>
        <fullName evidence="2">Uncharacterized protein</fullName>
    </submittedName>
</protein>
<name>A0A437ALD6_9MICR</name>
<evidence type="ECO:0000313" key="3">
    <source>
        <dbReference type="Proteomes" id="UP000282876"/>
    </source>
</evidence>
<proteinExistence type="predicted"/>